<evidence type="ECO:0000313" key="6">
    <source>
        <dbReference type="Proteomes" id="UP000623467"/>
    </source>
</evidence>
<reference evidence="5" key="1">
    <citation type="submission" date="2020-05" db="EMBL/GenBank/DDBJ databases">
        <title>Mycena genomes resolve the evolution of fungal bioluminescence.</title>
        <authorList>
            <person name="Tsai I.J."/>
        </authorList>
    </citation>
    <scope>NUCLEOTIDE SEQUENCE</scope>
    <source>
        <strain evidence="5">160909Yilan</strain>
    </source>
</reference>
<dbReference type="CDD" id="cd00559">
    <property type="entry name" value="Cyanase_C"/>
    <property type="match status" value="1"/>
</dbReference>
<sequence length="188" mass="20955">MSQAATVPANNAPYVDLPSTNTKLFEAKARKGLTFDEIAKAIGKDEVWTAAAFYGQAKFTQEELSKVSELLDIPSGDLQAGLGDHWWPNRGLGPSPPTDPVIYRLYESVLVYGHSIKAIIHEKFGDGIMSMIDCKVSRSSPFLPSNFMFFFSLFTDISLQINIARKEDPKGDRVVLTFDGKFLPYARW</sequence>
<dbReference type="InterPro" id="IPR003712">
    <property type="entry name" value="Cyanate_lyase_C"/>
</dbReference>
<evidence type="ECO:0000256" key="1">
    <source>
        <dbReference type="ARBA" id="ARBA00003561"/>
    </source>
</evidence>
<dbReference type="SUPFAM" id="SSF47413">
    <property type="entry name" value="lambda repressor-like DNA-binding domains"/>
    <property type="match status" value="1"/>
</dbReference>
<feature type="active site" evidence="3">
    <location>
        <position position="104"/>
    </location>
</feature>
<dbReference type="InterPro" id="IPR048564">
    <property type="entry name" value="CYNS_N"/>
</dbReference>
<protein>
    <recommendedName>
        <fullName evidence="3">Cyanate hydratase</fullName>
        <shortName evidence="3">Cyanase</shortName>
        <ecNumber evidence="3">4.2.1.104</ecNumber>
    </recommendedName>
    <alternativeName>
        <fullName evidence="3">Cyanate hydrolase</fullName>
    </alternativeName>
    <alternativeName>
        <fullName evidence="3">Cyanate lyase</fullName>
    </alternativeName>
</protein>
<dbReference type="PANTHER" id="PTHR34186">
    <property type="entry name" value="CYANATE HYDRATASE"/>
    <property type="match status" value="1"/>
</dbReference>
<proteinExistence type="inferred from homology"/>
<dbReference type="InterPro" id="IPR036581">
    <property type="entry name" value="Cyanate_lyase_C_sf"/>
</dbReference>
<dbReference type="EMBL" id="JACAZH010000022">
    <property type="protein sequence ID" value="KAF7343774.1"/>
    <property type="molecule type" value="Genomic_DNA"/>
</dbReference>
<comment type="caution">
    <text evidence="5">The sequence shown here is derived from an EMBL/GenBank/DDBJ whole genome shotgun (WGS) entry which is preliminary data.</text>
</comment>
<dbReference type="InterPro" id="IPR010982">
    <property type="entry name" value="Lambda_DNA-bd_dom_sf"/>
</dbReference>
<dbReference type="GO" id="GO:0008824">
    <property type="term" value="F:cyanate hydratase activity"/>
    <property type="evidence" value="ECO:0007669"/>
    <property type="project" value="UniProtKB-UniRule"/>
</dbReference>
<comment type="function">
    <text evidence="1 3">Catalyzes the reaction of cyanate with bicarbonate to produce ammonia and carbon dioxide.</text>
</comment>
<evidence type="ECO:0000313" key="5">
    <source>
        <dbReference type="EMBL" id="KAF7343774.1"/>
    </source>
</evidence>
<dbReference type="NCBIfam" id="TIGR00673">
    <property type="entry name" value="cynS"/>
    <property type="match status" value="1"/>
</dbReference>
<dbReference type="Pfam" id="PF21291">
    <property type="entry name" value="CYNS_N"/>
    <property type="match status" value="1"/>
</dbReference>
<comment type="similarity">
    <text evidence="3">Belongs to the cyanase family.</text>
</comment>
<dbReference type="Pfam" id="PF02560">
    <property type="entry name" value="Cyanate_lyase"/>
    <property type="match status" value="2"/>
</dbReference>
<dbReference type="SMART" id="SM01116">
    <property type="entry name" value="Cyanate_lyase"/>
    <property type="match status" value="1"/>
</dbReference>
<evidence type="ECO:0000256" key="2">
    <source>
        <dbReference type="ARBA" id="ARBA00023239"/>
    </source>
</evidence>
<name>A0A8H6XNT9_9AGAR</name>
<dbReference type="PIRSF" id="PIRSF001263">
    <property type="entry name" value="Cyanate_hydratas"/>
    <property type="match status" value="1"/>
</dbReference>
<dbReference type="Gene3D" id="3.30.1160.10">
    <property type="entry name" value="Cyanate lyase, C-terminal domain"/>
    <property type="match status" value="2"/>
</dbReference>
<dbReference type="HAMAP" id="MF_00535">
    <property type="entry name" value="Cyanate_hydrat"/>
    <property type="match status" value="1"/>
</dbReference>
<dbReference type="GO" id="GO:0003677">
    <property type="term" value="F:DNA binding"/>
    <property type="evidence" value="ECO:0007669"/>
    <property type="project" value="InterPro"/>
</dbReference>
<organism evidence="5 6">
    <name type="scientific">Mycena sanguinolenta</name>
    <dbReference type="NCBI Taxonomy" id="230812"/>
    <lineage>
        <taxon>Eukaryota</taxon>
        <taxon>Fungi</taxon>
        <taxon>Dikarya</taxon>
        <taxon>Basidiomycota</taxon>
        <taxon>Agaricomycotina</taxon>
        <taxon>Agaricomycetes</taxon>
        <taxon>Agaricomycetidae</taxon>
        <taxon>Agaricales</taxon>
        <taxon>Marasmiineae</taxon>
        <taxon>Mycenaceae</taxon>
        <taxon>Mycena</taxon>
    </lineage>
</organism>
<comment type="catalytic activity">
    <reaction evidence="3">
        <text>cyanate + hydrogencarbonate + 3 H(+) = NH4(+) + 2 CO2</text>
        <dbReference type="Rhea" id="RHEA:11120"/>
        <dbReference type="ChEBI" id="CHEBI:15378"/>
        <dbReference type="ChEBI" id="CHEBI:16526"/>
        <dbReference type="ChEBI" id="CHEBI:17544"/>
        <dbReference type="ChEBI" id="CHEBI:28938"/>
        <dbReference type="ChEBI" id="CHEBI:29195"/>
        <dbReference type="EC" id="4.2.1.104"/>
    </reaction>
</comment>
<dbReference type="SUPFAM" id="SSF55234">
    <property type="entry name" value="Cyanase C-terminal domain"/>
    <property type="match status" value="2"/>
</dbReference>
<feature type="active site" evidence="3">
    <location>
        <position position="130"/>
    </location>
</feature>
<dbReference type="PRINTS" id="PR01693">
    <property type="entry name" value="CYANASE"/>
</dbReference>
<accession>A0A8H6XNT9</accession>
<feature type="domain" description="Cyanate lyase C-terminal" evidence="4">
    <location>
        <begin position="91"/>
        <end position="188"/>
    </location>
</feature>
<evidence type="ECO:0000256" key="3">
    <source>
        <dbReference type="HAMAP-Rule" id="MF_03139"/>
    </source>
</evidence>
<dbReference type="EC" id="4.2.1.104" evidence="3"/>
<evidence type="ECO:0000259" key="4">
    <source>
        <dbReference type="SMART" id="SM01116"/>
    </source>
</evidence>
<keyword evidence="6" id="KW-1185">Reference proteome</keyword>
<dbReference type="PANTHER" id="PTHR34186:SF2">
    <property type="entry name" value="CYANATE HYDRATASE"/>
    <property type="match status" value="1"/>
</dbReference>
<dbReference type="Proteomes" id="UP000623467">
    <property type="component" value="Unassembled WGS sequence"/>
</dbReference>
<dbReference type="OrthoDB" id="10019422at2759"/>
<feature type="active site" evidence="3">
    <location>
        <position position="107"/>
    </location>
</feature>
<dbReference type="AlphaFoldDB" id="A0A8H6XNT9"/>
<dbReference type="InterPro" id="IPR008076">
    <property type="entry name" value="Cyanase"/>
</dbReference>
<keyword evidence="2 3" id="KW-0456">Lyase</keyword>
<gene>
    <name evidence="3" type="primary">cyn1</name>
    <name evidence="5" type="ORF">MSAN_01958400</name>
</gene>
<dbReference type="Gene3D" id="1.10.260.40">
    <property type="entry name" value="lambda repressor-like DNA-binding domains"/>
    <property type="match status" value="1"/>
</dbReference>